<evidence type="ECO:0000313" key="2">
    <source>
        <dbReference type="Proteomes" id="UP000480178"/>
    </source>
</evidence>
<sequence length="123" mass="14042">MITAKSRIYYGEEEIEIDGSVLFYASPNATYRWENTSLAQSGYSCTFTEAFLRRHPHLGAFLHSPIFGLGDIALCPLNQEQKKHMTAIFGQIYSAQDSDYFFKHELINNGLHVLIHEALKMQP</sequence>
<organism evidence="1 2">
    <name type="scientific">Rhodocytophaga rosea</name>
    <dbReference type="NCBI Taxonomy" id="2704465"/>
    <lineage>
        <taxon>Bacteria</taxon>
        <taxon>Pseudomonadati</taxon>
        <taxon>Bacteroidota</taxon>
        <taxon>Cytophagia</taxon>
        <taxon>Cytophagales</taxon>
        <taxon>Rhodocytophagaceae</taxon>
        <taxon>Rhodocytophaga</taxon>
    </lineage>
</organism>
<keyword evidence="2" id="KW-1185">Reference proteome</keyword>
<evidence type="ECO:0008006" key="3">
    <source>
        <dbReference type="Google" id="ProtNLM"/>
    </source>
</evidence>
<evidence type="ECO:0000313" key="1">
    <source>
        <dbReference type="EMBL" id="QHT65189.1"/>
    </source>
</evidence>
<name>A0A6C0GB56_9BACT</name>
<dbReference type="Proteomes" id="UP000480178">
    <property type="component" value="Chromosome"/>
</dbReference>
<accession>A0A6C0GB56</accession>
<dbReference type="EMBL" id="CP048222">
    <property type="protein sequence ID" value="QHT65189.1"/>
    <property type="molecule type" value="Genomic_DNA"/>
</dbReference>
<dbReference type="KEGG" id="rhoz:GXP67_00115"/>
<proteinExistence type="predicted"/>
<protein>
    <recommendedName>
        <fullName evidence="3">AraC family transcriptional regulator</fullName>
    </recommendedName>
</protein>
<reference evidence="1 2" key="1">
    <citation type="submission" date="2020-01" db="EMBL/GenBank/DDBJ databases">
        <authorList>
            <person name="Kim M.K."/>
        </authorList>
    </citation>
    <scope>NUCLEOTIDE SEQUENCE [LARGE SCALE GENOMIC DNA]</scope>
    <source>
        <strain evidence="1 2">172606-1</strain>
    </source>
</reference>
<dbReference type="AlphaFoldDB" id="A0A6C0GB56"/>
<gene>
    <name evidence="1" type="ORF">GXP67_00115</name>
</gene>
<dbReference type="RefSeq" id="WP_162441277.1">
    <property type="nucleotide sequence ID" value="NZ_CP048222.1"/>
</dbReference>